<dbReference type="Proteomes" id="UP000886833">
    <property type="component" value="Unassembled WGS sequence"/>
</dbReference>
<dbReference type="GO" id="GO:0016747">
    <property type="term" value="F:acyltransferase activity, transferring groups other than amino-acyl groups"/>
    <property type="evidence" value="ECO:0007669"/>
    <property type="project" value="InterPro"/>
</dbReference>
<dbReference type="InterPro" id="IPR016181">
    <property type="entry name" value="Acyl_CoA_acyltransferase"/>
</dbReference>
<dbReference type="Pfam" id="PF00583">
    <property type="entry name" value="Acetyltransf_1"/>
    <property type="match status" value="1"/>
</dbReference>
<protein>
    <submittedName>
        <fullName evidence="2">GNAT family N-acetyltransferase</fullName>
    </submittedName>
</protein>
<organism evidence="2 3">
    <name type="scientific">Candidatus Onthousia faecipullorum</name>
    <dbReference type="NCBI Taxonomy" id="2840887"/>
    <lineage>
        <taxon>Bacteria</taxon>
        <taxon>Bacillati</taxon>
        <taxon>Bacillota</taxon>
        <taxon>Bacilli</taxon>
        <taxon>Candidatus Onthousia</taxon>
    </lineage>
</organism>
<dbReference type="EMBL" id="DVKQ01000075">
    <property type="protein sequence ID" value="HIT38000.1"/>
    <property type="molecule type" value="Genomic_DNA"/>
</dbReference>
<sequence length="164" mass="19199">MKIEIINKNEFNKYKDSIDRIHMENAYPNGYLIDDDYLTKADKIVLAIIKSRVVGYASLSKEDITYDNECSFTITLSPNNIKIKQIAITKSYQNKGVGTSIINYLKKYAKDNNIDYIYLYSFYLNEKGKNFYIKNNFVISGVWSTDEYKGIKNPKSYFYSYKVK</sequence>
<dbReference type="SUPFAM" id="SSF55729">
    <property type="entry name" value="Acyl-CoA N-acyltransferases (Nat)"/>
    <property type="match status" value="1"/>
</dbReference>
<name>A0A9D1GB76_9FIRM</name>
<proteinExistence type="predicted"/>
<evidence type="ECO:0000259" key="1">
    <source>
        <dbReference type="PROSITE" id="PS51186"/>
    </source>
</evidence>
<evidence type="ECO:0000313" key="3">
    <source>
        <dbReference type="Proteomes" id="UP000886833"/>
    </source>
</evidence>
<dbReference type="AlphaFoldDB" id="A0A9D1GB76"/>
<gene>
    <name evidence="2" type="ORF">IAB59_05965</name>
</gene>
<reference evidence="2" key="1">
    <citation type="submission" date="2020-10" db="EMBL/GenBank/DDBJ databases">
        <authorList>
            <person name="Gilroy R."/>
        </authorList>
    </citation>
    <scope>NUCLEOTIDE SEQUENCE</scope>
    <source>
        <strain evidence="2">CHK195-26880</strain>
    </source>
</reference>
<evidence type="ECO:0000313" key="2">
    <source>
        <dbReference type="EMBL" id="HIT38000.1"/>
    </source>
</evidence>
<dbReference type="CDD" id="cd04301">
    <property type="entry name" value="NAT_SF"/>
    <property type="match status" value="1"/>
</dbReference>
<dbReference type="InterPro" id="IPR000182">
    <property type="entry name" value="GNAT_dom"/>
</dbReference>
<reference evidence="2" key="2">
    <citation type="journal article" date="2021" name="PeerJ">
        <title>Extensive microbial diversity within the chicken gut microbiome revealed by metagenomics and culture.</title>
        <authorList>
            <person name="Gilroy R."/>
            <person name="Ravi A."/>
            <person name="Getino M."/>
            <person name="Pursley I."/>
            <person name="Horton D.L."/>
            <person name="Alikhan N.F."/>
            <person name="Baker D."/>
            <person name="Gharbi K."/>
            <person name="Hall N."/>
            <person name="Watson M."/>
            <person name="Adriaenssens E.M."/>
            <person name="Foster-Nyarko E."/>
            <person name="Jarju S."/>
            <person name="Secka A."/>
            <person name="Antonio M."/>
            <person name="Oren A."/>
            <person name="Chaudhuri R.R."/>
            <person name="La Ragione R."/>
            <person name="Hildebrand F."/>
            <person name="Pallen M.J."/>
        </authorList>
    </citation>
    <scope>NUCLEOTIDE SEQUENCE</scope>
    <source>
        <strain evidence="2">CHK195-26880</strain>
    </source>
</reference>
<feature type="domain" description="N-acetyltransferase" evidence="1">
    <location>
        <begin position="1"/>
        <end position="164"/>
    </location>
</feature>
<accession>A0A9D1GB76</accession>
<dbReference type="PROSITE" id="PS51186">
    <property type="entry name" value="GNAT"/>
    <property type="match status" value="1"/>
</dbReference>
<comment type="caution">
    <text evidence="2">The sequence shown here is derived from an EMBL/GenBank/DDBJ whole genome shotgun (WGS) entry which is preliminary data.</text>
</comment>
<dbReference type="Gene3D" id="3.40.630.30">
    <property type="match status" value="1"/>
</dbReference>